<accession>A0A4Y8P8V2</accession>
<evidence type="ECO:0000313" key="6">
    <source>
        <dbReference type="EMBL" id="TFE67057.1"/>
    </source>
</evidence>
<evidence type="ECO:0000256" key="2">
    <source>
        <dbReference type="ARBA" id="ARBA00022576"/>
    </source>
</evidence>
<dbReference type="InterPro" id="IPR050103">
    <property type="entry name" value="Class-III_PLP-dep_AT"/>
</dbReference>
<dbReference type="InterPro" id="IPR015422">
    <property type="entry name" value="PyrdxlP-dep_Trfase_small"/>
</dbReference>
<dbReference type="CDD" id="cd00610">
    <property type="entry name" value="OAT_like"/>
    <property type="match status" value="1"/>
</dbReference>
<dbReference type="NCBIfam" id="NF002325">
    <property type="entry name" value="PRK01278.1"/>
    <property type="match status" value="1"/>
</dbReference>
<dbReference type="EMBL" id="LXQC01000163">
    <property type="protein sequence ID" value="TFE67057.1"/>
    <property type="molecule type" value="Genomic_DNA"/>
</dbReference>
<keyword evidence="4 5" id="KW-0663">Pyridoxal phosphate</keyword>
<evidence type="ECO:0000256" key="5">
    <source>
        <dbReference type="RuleBase" id="RU003560"/>
    </source>
</evidence>
<dbReference type="InterPro" id="IPR015424">
    <property type="entry name" value="PyrdxlP-dep_Trfase"/>
</dbReference>
<comment type="caution">
    <text evidence="6">The sequence shown here is derived from an EMBL/GenBank/DDBJ whole genome shotgun (WGS) entry which is preliminary data.</text>
</comment>
<dbReference type="RefSeq" id="WP_134440640.1">
    <property type="nucleotide sequence ID" value="NZ_LXQC01000163.1"/>
</dbReference>
<gene>
    <name evidence="6" type="ORF">A7Q10_09985</name>
</gene>
<reference evidence="6 7" key="1">
    <citation type="submission" date="2016-05" db="EMBL/GenBank/DDBJ databases">
        <title>Diversity and Homogeneity among Thermoacidophilic Verrucomicrobia Methanotrophs Linked with Geographical Origin.</title>
        <authorList>
            <person name="Erikstad H.-A."/>
            <person name="Smestad N.B."/>
            <person name="Ceballos R.M."/>
            <person name="Birkeland N.-K."/>
        </authorList>
    </citation>
    <scope>NUCLEOTIDE SEQUENCE [LARGE SCALE GENOMIC DNA]</scope>
    <source>
        <strain evidence="6 7">Phi</strain>
    </source>
</reference>
<evidence type="ECO:0000313" key="7">
    <source>
        <dbReference type="Proteomes" id="UP000297713"/>
    </source>
</evidence>
<proteinExistence type="inferred from homology"/>
<protein>
    <submittedName>
        <fullName evidence="6">Ornithine aminotransferase</fullName>
    </submittedName>
</protein>
<dbReference type="AlphaFoldDB" id="A0A4Y8P8V2"/>
<sequence>MQEFNAVQQVIEEYKINIVPSYRKFPVVVDHAEGSYLWDTDGKRYLDFTGGIAVNVLGHAHLATRNALAQQAAKIIHCSNLFYHLPALKLAQKIVGHIGRGKVFFSNSGAEANECLFKVARRYGEKTGRFEILSFEDSFHGRTLAGIAATGQHKVKKDFGPLCPGFRTIAKGDVKDFLNSLSDNTVALIVEPIQGESGIHIFSPGYLLEIRRICKERDILFFIDEIQSGIWRTGHFLAWQSLVSTVIEKQSVFPDGVSLAKGLGGGFPIGVSWISESYSDILEEGSHGSTFGGSPLACAVALAVIEEIEKNDLGRHVFEIGNYLLCSLKIFENKPNSLLKEIRGIGGMIGLELAVPSFNAAENLIKKGLLVAPASGNTIRLLPPLNVSLEEAEEARNILEDFLLSKL</sequence>
<dbReference type="Gene3D" id="3.40.640.10">
    <property type="entry name" value="Type I PLP-dependent aspartate aminotransferase-like (Major domain)"/>
    <property type="match status" value="1"/>
</dbReference>
<dbReference type="Gene3D" id="3.90.1150.10">
    <property type="entry name" value="Aspartate Aminotransferase, domain 1"/>
    <property type="match status" value="1"/>
</dbReference>
<dbReference type="OrthoDB" id="9807885at2"/>
<dbReference type="GO" id="GO:0008483">
    <property type="term" value="F:transaminase activity"/>
    <property type="evidence" value="ECO:0007669"/>
    <property type="project" value="UniProtKB-KW"/>
</dbReference>
<dbReference type="GO" id="GO:0042802">
    <property type="term" value="F:identical protein binding"/>
    <property type="evidence" value="ECO:0007669"/>
    <property type="project" value="TreeGrafter"/>
</dbReference>
<organism evidence="6 7">
    <name type="scientific">Methylacidiphilum caldifontis</name>
    <dbReference type="NCBI Taxonomy" id="2795386"/>
    <lineage>
        <taxon>Bacteria</taxon>
        <taxon>Pseudomonadati</taxon>
        <taxon>Verrucomicrobiota</taxon>
        <taxon>Methylacidiphilae</taxon>
        <taxon>Methylacidiphilales</taxon>
        <taxon>Methylacidiphilaceae</taxon>
        <taxon>Methylacidiphilum (ex Ratnadevi et al. 2023)</taxon>
    </lineage>
</organism>
<evidence type="ECO:0000256" key="3">
    <source>
        <dbReference type="ARBA" id="ARBA00022679"/>
    </source>
</evidence>
<evidence type="ECO:0000256" key="4">
    <source>
        <dbReference type="ARBA" id="ARBA00022898"/>
    </source>
</evidence>
<dbReference type="Proteomes" id="UP000297713">
    <property type="component" value="Unassembled WGS sequence"/>
</dbReference>
<keyword evidence="7" id="KW-1185">Reference proteome</keyword>
<dbReference type="InterPro" id="IPR015421">
    <property type="entry name" value="PyrdxlP-dep_Trfase_major"/>
</dbReference>
<comment type="cofactor">
    <cofactor evidence="1">
        <name>pyridoxal 5'-phosphate</name>
        <dbReference type="ChEBI" id="CHEBI:597326"/>
    </cofactor>
</comment>
<keyword evidence="3 6" id="KW-0808">Transferase</keyword>
<dbReference type="Pfam" id="PF00202">
    <property type="entry name" value="Aminotran_3"/>
    <property type="match status" value="1"/>
</dbReference>
<comment type="similarity">
    <text evidence="5">Belongs to the class-III pyridoxal-phosphate-dependent aminotransferase family.</text>
</comment>
<dbReference type="PIRSF" id="PIRSF000521">
    <property type="entry name" value="Transaminase_4ab_Lys_Orn"/>
    <property type="match status" value="1"/>
</dbReference>
<dbReference type="GO" id="GO:0030170">
    <property type="term" value="F:pyridoxal phosphate binding"/>
    <property type="evidence" value="ECO:0007669"/>
    <property type="project" value="InterPro"/>
</dbReference>
<name>A0A4Y8P8V2_9BACT</name>
<dbReference type="FunFam" id="3.40.640.10:FF:000004">
    <property type="entry name" value="Acetylornithine aminotransferase"/>
    <property type="match status" value="1"/>
</dbReference>
<dbReference type="PANTHER" id="PTHR11986">
    <property type="entry name" value="AMINOTRANSFERASE CLASS III"/>
    <property type="match status" value="1"/>
</dbReference>
<keyword evidence="2 6" id="KW-0032">Aminotransferase</keyword>
<dbReference type="PANTHER" id="PTHR11986:SF79">
    <property type="entry name" value="ACETYLORNITHINE AMINOTRANSFERASE, MITOCHONDRIAL"/>
    <property type="match status" value="1"/>
</dbReference>
<dbReference type="InterPro" id="IPR005814">
    <property type="entry name" value="Aminotrans_3"/>
</dbReference>
<evidence type="ECO:0000256" key="1">
    <source>
        <dbReference type="ARBA" id="ARBA00001933"/>
    </source>
</evidence>
<dbReference type="SUPFAM" id="SSF53383">
    <property type="entry name" value="PLP-dependent transferases"/>
    <property type="match status" value="1"/>
</dbReference>